<dbReference type="Proteomes" id="UP001178888">
    <property type="component" value="Unassembled WGS sequence"/>
</dbReference>
<dbReference type="PANTHER" id="PTHR43798">
    <property type="entry name" value="MONOACYLGLYCEROL LIPASE"/>
    <property type="match status" value="1"/>
</dbReference>
<dbReference type="EMBL" id="JAVGVR010000001">
    <property type="protein sequence ID" value="MDQ6595749.1"/>
    <property type="molecule type" value="Genomic_DNA"/>
</dbReference>
<reference evidence="4 5" key="1">
    <citation type="submission" date="2019-03" db="EMBL/GenBank/DDBJ databases">
        <title>Bacillus niacini sp. nov. a Nicotinate-Metabolizing Mesophile Isolated from Soil.</title>
        <authorList>
            <person name="Zhang G."/>
        </authorList>
    </citation>
    <scope>NUCLEOTIDE SEQUENCE [LARGE SCALE GENOMIC DNA]</scope>
    <source>
        <strain evidence="4 5">WN066</strain>
    </source>
</reference>
<dbReference type="AlphaFoldDB" id="A0A4R5VNM0"/>
<gene>
    <name evidence="4" type="ORF">E2K98_18525</name>
    <name evidence="3" type="ORF">RCG21_04970</name>
</gene>
<dbReference type="PRINTS" id="PR00111">
    <property type="entry name" value="ABHYDROLASE"/>
</dbReference>
<reference evidence="3" key="2">
    <citation type="submission" date="2023-08" db="EMBL/GenBank/DDBJ databases">
        <title>Nitrogen cycling bacteria in agricultural field soils.</title>
        <authorList>
            <person name="Jang J."/>
        </authorList>
    </citation>
    <scope>NUCLEOTIDE SEQUENCE</scope>
    <source>
        <strain evidence="3">PS3-36</strain>
    </source>
</reference>
<dbReference type="InterPro" id="IPR000073">
    <property type="entry name" value="AB_hydrolase_1"/>
</dbReference>
<protein>
    <submittedName>
        <fullName evidence="4">Alpha/beta hydrolase</fullName>
    </submittedName>
</protein>
<dbReference type="GO" id="GO:0016020">
    <property type="term" value="C:membrane"/>
    <property type="evidence" value="ECO:0007669"/>
    <property type="project" value="TreeGrafter"/>
</dbReference>
<sequence length="273" mass="30258">MKSFFIKGGSGTSLFVVEGGNPHGKPILFVHDVSQNHLSWIHQFQSKELNQFRLIALDLRGHGFSEKPKEGYHNPQNWADDIQSIIHALNLNKPLLVGWSYGGQVVLDYLQIYGEGDISGINLVDVGTSSGISGGTYYTPAMQAIIPGLISKKALNSTNALKQFVTLLFAQNPTMNDFYFILGYNTMVPPYVREAIITRSVSYDELLPTIQLPVLLIHGVKDKILNPAQSIENAQIIPNSILSLYAYAGHSPFWESVDKYNQDLSAFANGRNM</sequence>
<dbReference type="Pfam" id="PF00561">
    <property type="entry name" value="Abhydrolase_1"/>
    <property type="match status" value="1"/>
</dbReference>
<dbReference type="SUPFAM" id="SSF53474">
    <property type="entry name" value="alpha/beta-Hydrolases"/>
    <property type="match status" value="1"/>
</dbReference>
<dbReference type="GO" id="GO:0016787">
    <property type="term" value="F:hydrolase activity"/>
    <property type="evidence" value="ECO:0007669"/>
    <property type="project" value="UniProtKB-KW"/>
</dbReference>
<keyword evidence="6" id="KW-1185">Reference proteome</keyword>
<evidence type="ECO:0000313" key="6">
    <source>
        <dbReference type="Proteomes" id="UP001178888"/>
    </source>
</evidence>
<dbReference type="Gene3D" id="3.40.50.1820">
    <property type="entry name" value="alpha/beta hydrolase"/>
    <property type="match status" value="1"/>
</dbReference>
<dbReference type="RefSeq" id="WP_133336717.1">
    <property type="nucleotide sequence ID" value="NZ_JAVGVR010000001.1"/>
</dbReference>
<evidence type="ECO:0000256" key="1">
    <source>
        <dbReference type="ARBA" id="ARBA00022801"/>
    </source>
</evidence>
<evidence type="ECO:0000313" key="5">
    <source>
        <dbReference type="Proteomes" id="UP000295132"/>
    </source>
</evidence>
<proteinExistence type="predicted"/>
<dbReference type="EMBL" id="SMYO01000008">
    <property type="protein sequence ID" value="TDK59912.1"/>
    <property type="molecule type" value="Genomic_DNA"/>
</dbReference>
<dbReference type="InterPro" id="IPR050266">
    <property type="entry name" value="AB_hydrolase_sf"/>
</dbReference>
<dbReference type="PANTHER" id="PTHR43798:SF31">
    <property type="entry name" value="AB HYDROLASE SUPERFAMILY PROTEIN YCLE"/>
    <property type="match status" value="1"/>
</dbReference>
<comment type="caution">
    <text evidence="4">The sequence shown here is derived from an EMBL/GenBank/DDBJ whole genome shotgun (WGS) entry which is preliminary data.</text>
</comment>
<evidence type="ECO:0000313" key="3">
    <source>
        <dbReference type="EMBL" id="MDQ6595749.1"/>
    </source>
</evidence>
<evidence type="ECO:0000313" key="4">
    <source>
        <dbReference type="EMBL" id="TDK59912.1"/>
    </source>
</evidence>
<name>A0A4R5VNM0_9BACI</name>
<dbReference type="Proteomes" id="UP000295132">
    <property type="component" value="Unassembled WGS sequence"/>
</dbReference>
<feature type="domain" description="AB hydrolase-1" evidence="2">
    <location>
        <begin position="25"/>
        <end position="256"/>
    </location>
</feature>
<accession>A0A4R5VNM0</accession>
<evidence type="ECO:0000259" key="2">
    <source>
        <dbReference type="Pfam" id="PF00561"/>
    </source>
</evidence>
<keyword evidence="1 4" id="KW-0378">Hydrolase</keyword>
<organism evidence="4 5">
    <name type="scientific">Bacillus salipaludis</name>
    <dbReference type="NCBI Taxonomy" id="2547811"/>
    <lineage>
        <taxon>Bacteria</taxon>
        <taxon>Bacillati</taxon>
        <taxon>Bacillota</taxon>
        <taxon>Bacilli</taxon>
        <taxon>Bacillales</taxon>
        <taxon>Bacillaceae</taxon>
        <taxon>Bacillus</taxon>
    </lineage>
</organism>
<dbReference type="InterPro" id="IPR029058">
    <property type="entry name" value="AB_hydrolase_fold"/>
</dbReference>